<comment type="caution">
    <text evidence="2">The sequence shown here is derived from an EMBL/GenBank/DDBJ whole genome shotgun (WGS) entry which is preliminary data.</text>
</comment>
<proteinExistence type="predicted"/>
<sequence>MRRPFATPGRHIFVTSFMIFVLRISSVPFLSDYASLDSRGKSSRGRAYFLVRSFAPTVLGVPNLDDFSLGERLCPSLLSLGYDLFIVFPLAKATKVSYFEIRNHSAPVQSRPIPVVRMSATYYTNPNSDPCFEVVGCARWGGPIAVKTRSYGSLALPGLLRDLSRGLVALLLRLRSPLGKVSLLCHSRFWANVLSVGSHRKAPIPIDTKVGRLD</sequence>
<evidence type="ECO:0000313" key="3">
    <source>
        <dbReference type="Proteomes" id="UP001151760"/>
    </source>
</evidence>
<feature type="chain" id="PRO_5045042651" description="Secreted protein" evidence="1">
    <location>
        <begin position="27"/>
        <end position="214"/>
    </location>
</feature>
<feature type="signal peptide" evidence="1">
    <location>
        <begin position="1"/>
        <end position="26"/>
    </location>
</feature>
<accession>A0ABQ4WPX5</accession>
<name>A0ABQ4WPX5_9ASTR</name>
<dbReference type="EMBL" id="BQNB010008835">
    <property type="protein sequence ID" value="GJS54939.1"/>
    <property type="molecule type" value="Genomic_DNA"/>
</dbReference>
<keyword evidence="3" id="KW-1185">Reference proteome</keyword>
<protein>
    <recommendedName>
        <fullName evidence="4">Secreted protein</fullName>
    </recommendedName>
</protein>
<reference evidence="2" key="1">
    <citation type="journal article" date="2022" name="Int. J. Mol. Sci.">
        <title>Draft Genome of Tanacetum Coccineum: Genomic Comparison of Closely Related Tanacetum-Family Plants.</title>
        <authorList>
            <person name="Yamashiro T."/>
            <person name="Shiraishi A."/>
            <person name="Nakayama K."/>
            <person name="Satake H."/>
        </authorList>
    </citation>
    <scope>NUCLEOTIDE SEQUENCE</scope>
</reference>
<keyword evidence="1" id="KW-0732">Signal</keyword>
<gene>
    <name evidence="2" type="ORF">Tco_0628301</name>
</gene>
<organism evidence="2 3">
    <name type="scientific">Tanacetum coccineum</name>
    <dbReference type="NCBI Taxonomy" id="301880"/>
    <lineage>
        <taxon>Eukaryota</taxon>
        <taxon>Viridiplantae</taxon>
        <taxon>Streptophyta</taxon>
        <taxon>Embryophyta</taxon>
        <taxon>Tracheophyta</taxon>
        <taxon>Spermatophyta</taxon>
        <taxon>Magnoliopsida</taxon>
        <taxon>eudicotyledons</taxon>
        <taxon>Gunneridae</taxon>
        <taxon>Pentapetalae</taxon>
        <taxon>asterids</taxon>
        <taxon>campanulids</taxon>
        <taxon>Asterales</taxon>
        <taxon>Asteraceae</taxon>
        <taxon>Asteroideae</taxon>
        <taxon>Anthemideae</taxon>
        <taxon>Anthemidinae</taxon>
        <taxon>Tanacetum</taxon>
    </lineage>
</organism>
<evidence type="ECO:0000313" key="2">
    <source>
        <dbReference type="EMBL" id="GJS54939.1"/>
    </source>
</evidence>
<reference evidence="2" key="2">
    <citation type="submission" date="2022-01" db="EMBL/GenBank/DDBJ databases">
        <authorList>
            <person name="Yamashiro T."/>
            <person name="Shiraishi A."/>
            <person name="Satake H."/>
            <person name="Nakayama K."/>
        </authorList>
    </citation>
    <scope>NUCLEOTIDE SEQUENCE</scope>
</reference>
<dbReference type="Proteomes" id="UP001151760">
    <property type="component" value="Unassembled WGS sequence"/>
</dbReference>
<evidence type="ECO:0008006" key="4">
    <source>
        <dbReference type="Google" id="ProtNLM"/>
    </source>
</evidence>
<evidence type="ECO:0000256" key="1">
    <source>
        <dbReference type="SAM" id="SignalP"/>
    </source>
</evidence>